<dbReference type="AlphaFoldDB" id="A0AAJ8LE45"/>
<organism evidence="3 4">
    <name type="scientific">Kwoniella shandongensis</name>
    <dbReference type="NCBI Taxonomy" id="1734106"/>
    <lineage>
        <taxon>Eukaryota</taxon>
        <taxon>Fungi</taxon>
        <taxon>Dikarya</taxon>
        <taxon>Basidiomycota</taxon>
        <taxon>Agaricomycotina</taxon>
        <taxon>Tremellomycetes</taxon>
        <taxon>Tremellales</taxon>
        <taxon>Cryptococcaceae</taxon>
        <taxon>Kwoniella</taxon>
    </lineage>
</organism>
<reference evidence="3" key="1">
    <citation type="submission" date="2017-08" db="EMBL/GenBank/DDBJ databases">
        <authorList>
            <person name="Cuomo C."/>
            <person name="Billmyre B."/>
            <person name="Heitman J."/>
        </authorList>
    </citation>
    <scope>NUCLEOTIDE SEQUENCE</scope>
    <source>
        <strain evidence="3">CBS 12478</strain>
    </source>
</reference>
<accession>A0AAJ8LE45</accession>
<proteinExistence type="predicted"/>
<sequence length="130" mass="14165">MRGLEGAETLPQSNSPTRRGWRSGPVPAILKCLMVAIVVCLGWLVLSISKHKVSSTSAARTDIKSTAKPSGPFHWQQCGTDPHYLCGYLTVPLDYTNQSDPRTANISTVLYQQRPGKKSEKTLVIEPGGE</sequence>
<keyword evidence="2" id="KW-1133">Transmembrane helix</keyword>
<evidence type="ECO:0000313" key="4">
    <source>
        <dbReference type="Proteomes" id="UP000322225"/>
    </source>
</evidence>
<protein>
    <submittedName>
        <fullName evidence="3">Uncharacterized protein</fullName>
    </submittedName>
</protein>
<gene>
    <name evidence="3" type="ORF">CI109_101355</name>
</gene>
<dbReference type="EMBL" id="CP144052">
    <property type="protein sequence ID" value="WWD16923.1"/>
    <property type="molecule type" value="Genomic_DNA"/>
</dbReference>
<evidence type="ECO:0000256" key="1">
    <source>
        <dbReference type="SAM" id="MobiDB-lite"/>
    </source>
</evidence>
<dbReference type="RefSeq" id="XP_065823023.1">
    <property type="nucleotide sequence ID" value="XM_065966951.1"/>
</dbReference>
<evidence type="ECO:0000256" key="2">
    <source>
        <dbReference type="SAM" id="Phobius"/>
    </source>
</evidence>
<keyword evidence="2" id="KW-0812">Transmembrane</keyword>
<dbReference type="Proteomes" id="UP000322225">
    <property type="component" value="Chromosome 2"/>
</dbReference>
<reference evidence="3" key="2">
    <citation type="submission" date="2024-01" db="EMBL/GenBank/DDBJ databases">
        <title>Comparative genomics of Cryptococcus and Kwoniella reveals pathogenesis evolution and contrasting modes of karyotype evolution via chromosome fusion or intercentromeric recombination.</title>
        <authorList>
            <person name="Coelho M.A."/>
            <person name="David-Palma M."/>
            <person name="Shea T."/>
            <person name="Bowers K."/>
            <person name="McGinley-Smith S."/>
            <person name="Mohammad A.W."/>
            <person name="Gnirke A."/>
            <person name="Yurkov A.M."/>
            <person name="Nowrousian M."/>
            <person name="Sun S."/>
            <person name="Cuomo C.A."/>
            <person name="Heitman J."/>
        </authorList>
    </citation>
    <scope>NUCLEOTIDE SEQUENCE</scope>
    <source>
        <strain evidence="3">CBS 12478</strain>
    </source>
</reference>
<keyword evidence="4" id="KW-1185">Reference proteome</keyword>
<dbReference type="GeneID" id="90829903"/>
<dbReference type="KEGG" id="ksn:90829903"/>
<feature type="transmembrane region" description="Helical" evidence="2">
    <location>
        <begin position="28"/>
        <end position="46"/>
    </location>
</feature>
<evidence type="ECO:0000313" key="3">
    <source>
        <dbReference type="EMBL" id="WWD16923.1"/>
    </source>
</evidence>
<name>A0AAJ8LE45_9TREE</name>
<keyword evidence="2" id="KW-0472">Membrane</keyword>
<feature type="region of interest" description="Disordered" evidence="1">
    <location>
        <begin position="1"/>
        <end position="20"/>
    </location>
</feature>